<feature type="transmembrane region" description="Helical" evidence="5">
    <location>
        <begin position="83"/>
        <end position="102"/>
    </location>
</feature>
<gene>
    <name evidence="6" type="ORF">G3M99_12725</name>
</gene>
<keyword evidence="4 5" id="KW-0472">Membrane</keyword>
<dbReference type="GO" id="GO:0015108">
    <property type="term" value="F:chloride transmembrane transporter activity"/>
    <property type="evidence" value="ECO:0007669"/>
    <property type="project" value="InterPro"/>
</dbReference>
<organism evidence="6 7">
    <name type="scientific">Clostridium senegalense</name>
    <dbReference type="NCBI Taxonomy" id="1465809"/>
    <lineage>
        <taxon>Bacteria</taxon>
        <taxon>Bacillati</taxon>
        <taxon>Bacillota</taxon>
        <taxon>Clostridia</taxon>
        <taxon>Eubacteriales</taxon>
        <taxon>Clostridiaceae</taxon>
        <taxon>Clostridium</taxon>
    </lineage>
</organism>
<dbReference type="PANTHER" id="PTHR43427">
    <property type="entry name" value="CHLORIDE CHANNEL PROTEIN CLC-E"/>
    <property type="match status" value="1"/>
</dbReference>
<dbReference type="InterPro" id="IPR014743">
    <property type="entry name" value="Cl-channel_core"/>
</dbReference>
<feature type="transmembrane region" description="Helical" evidence="5">
    <location>
        <begin position="12"/>
        <end position="31"/>
    </location>
</feature>
<dbReference type="PROSITE" id="PS51257">
    <property type="entry name" value="PROKAR_LIPOPROTEIN"/>
    <property type="match status" value="1"/>
</dbReference>
<dbReference type="PANTHER" id="PTHR43427:SF12">
    <property type="entry name" value="CHLORIDE TRANSPORTER"/>
    <property type="match status" value="1"/>
</dbReference>
<dbReference type="GO" id="GO:0016020">
    <property type="term" value="C:membrane"/>
    <property type="evidence" value="ECO:0007669"/>
    <property type="project" value="UniProtKB-SubCell"/>
</dbReference>
<dbReference type="Proteomes" id="UP000481872">
    <property type="component" value="Unassembled WGS sequence"/>
</dbReference>
<feature type="transmembrane region" description="Helical" evidence="5">
    <location>
        <begin position="333"/>
        <end position="358"/>
    </location>
</feature>
<feature type="transmembrane region" description="Helical" evidence="5">
    <location>
        <begin position="172"/>
        <end position="193"/>
    </location>
</feature>
<dbReference type="Pfam" id="PF00654">
    <property type="entry name" value="Voltage_CLC"/>
    <property type="match status" value="1"/>
</dbReference>
<dbReference type="InterPro" id="IPR001807">
    <property type="entry name" value="ClC"/>
</dbReference>
<evidence type="ECO:0000313" key="7">
    <source>
        <dbReference type="Proteomes" id="UP000481872"/>
    </source>
</evidence>
<evidence type="ECO:0000313" key="6">
    <source>
        <dbReference type="EMBL" id="NEU05695.1"/>
    </source>
</evidence>
<reference evidence="6 7" key="1">
    <citation type="submission" date="2020-02" db="EMBL/GenBank/DDBJ databases">
        <title>Genome assembly of a novel Clostridium senegalense strain.</title>
        <authorList>
            <person name="Gupta T.B."/>
            <person name="Jauregui R."/>
            <person name="Maclean P."/>
            <person name="Nawarathana A."/>
            <person name="Brightwell G."/>
        </authorList>
    </citation>
    <scope>NUCLEOTIDE SEQUENCE [LARGE SCALE GENOMIC DNA]</scope>
    <source>
        <strain evidence="6 7">AGRFS4</strain>
    </source>
</reference>
<comment type="subcellular location">
    <subcellularLocation>
        <location evidence="1">Membrane</location>
        <topology evidence="1">Multi-pass membrane protein</topology>
    </subcellularLocation>
</comment>
<accession>A0A6M0H4S6</accession>
<evidence type="ECO:0000256" key="4">
    <source>
        <dbReference type="ARBA" id="ARBA00023136"/>
    </source>
</evidence>
<dbReference type="RefSeq" id="WP_199870399.1">
    <property type="nucleotide sequence ID" value="NZ_JAAGPU010000024.1"/>
</dbReference>
<feature type="transmembrane region" description="Helical" evidence="5">
    <location>
        <begin position="43"/>
        <end position="62"/>
    </location>
</feature>
<dbReference type="EMBL" id="JAAGPU010000024">
    <property type="protein sequence ID" value="NEU05695.1"/>
    <property type="molecule type" value="Genomic_DNA"/>
</dbReference>
<protein>
    <submittedName>
        <fullName evidence="6">Chloride channel protein</fullName>
    </submittedName>
</protein>
<comment type="caution">
    <text evidence="6">The sequence shown here is derived from an EMBL/GenBank/DDBJ whole genome shotgun (WGS) entry which is preliminary data.</text>
</comment>
<keyword evidence="3 5" id="KW-1133">Transmembrane helix</keyword>
<sequence>MEFKRHIKLFTLIILTAVIMGCASAIFLQSLEYVTNFRMSHYQLFYLIPLIGVATAFIYNNYGKGSQRGNNLIIESTHKETKVPVRMAFLTFIFTVLTHLVGGSAGREGTAVQIGGTVTNKLANIFKLDRKDKKTLIMVGISSAFGSVFGTPLAGTFFGVEVCFVGKLSYESIFPCFIGAYVADYVTSFFGIKHSIHSIISVPNITIYTLVITIISACIFGVVGKLFSRSIKFLKKMYSSKIKNYLLRALISSFIVLIIIVIFNFYEYGGLSTWLIDAGFNGTSSIGDSVKKFILTVLTLASGFQGGEVTPLFDIGASLGGAIGQIAHIEPSLLAALGLICVFGSATNTPIATIMLGIEMFGDRAIPYYIISVLISYYIGEHNSIYGAQVIETPKKSKYLKDKGYSIEEILK</sequence>
<feature type="transmembrane region" description="Helical" evidence="5">
    <location>
        <begin position="205"/>
        <end position="224"/>
    </location>
</feature>
<proteinExistence type="predicted"/>
<feature type="transmembrane region" description="Helical" evidence="5">
    <location>
        <begin position="245"/>
        <end position="266"/>
    </location>
</feature>
<keyword evidence="2 5" id="KW-0812">Transmembrane</keyword>
<keyword evidence="7" id="KW-1185">Reference proteome</keyword>
<evidence type="ECO:0000256" key="3">
    <source>
        <dbReference type="ARBA" id="ARBA00022989"/>
    </source>
</evidence>
<dbReference type="SUPFAM" id="SSF81340">
    <property type="entry name" value="Clc chloride channel"/>
    <property type="match status" value="1"/>
</dbReference>
<name>A0A6M0H4S6_9CLOT</name>
<dbReference type="InterPro" id="IPR050368">
    <property type="entry name" value="ClC-type_chloride_channel"/>
</dbReference>
<evidence type="ECO:0000256" key="2">
    <source>
        <dbReference type="ARBA" id="ARBA00022692"/>
    </source>
</evidence>
<feature type="transmembrane region" description="Helical" evidence="5">
    <location>
        <begin position="136"/>
        <end position="160"/>
    </location>
</feature>
<evidence type="ECO:0000256" key="1">
    <source>
        <dbReference type="ARBA" id="ARBA00004141"/>
    </source>
</evidence>
<dbReference type="Gene3D" id="1.10.3080.10">
    <property type="entry name" value="Clc chloride channel"/>
    <property type="match status" value="1"/>
</dbReference>
<evidence type="ECO:0000256" key="5">
    <source>
        <dbReference type="SAM" id="Phobius"/>
    </source>
</evidence>
<dbReference type="AlphaFoldDB" id="A0A6M0H4S6"/>